<evidence type="ECO:0000313" key="2">
    <source>
        <dbReference type="EMBL" id="ETO35295.1"/>
    </source>
</evidence>
<dbReference type="Proteomes" id="UP000023152">
    <property type="component" value="Unassembled WGS sequence"/>
</dbReference>
<feature type="transmembrane region" description="Helical" evidence="1">
    <location>
        <begin position="139"/>
        <end position="160"/>
    </location>
</feature>
<proteinExistence type="predicted"/>
<organism evidence="2 3">
    <name type="scientific">Reticulomyxa filosa</name>
    <dbReference type="NCBI Taxonomy" id="46433"/>
    <lineage>
        <taxon>Eukaryota</taxon>
        <taxon>Sar</taxon>
        <taxon>Rhizaria</taxon>
        <taxon>Retaria</taxon>
        <taxon>Foraminifera</taxon>
        <taxon>Monothalamids</taxon>
        <taxon>Reticulomyxidae</taxon>
        <taxon>Reticulomyxa</taxon>
    </lineage>
</organism>
<keyword evidence="1" id="KW-0472">Membrane</keyword>
<evidence type="ECO:0000313" key="3">
    <source>
        <dbReference type="Proteomes" id="UP000023152"/>
    </source>
</evidence>
<evidence type="ECO:0000256" key="1">
    <source>
        <dbReference type="SAM" id="Phobius"/>
    </source>
</evidence>
<dbReference type="AlphaFoldDB" id="X6P9R1"/>
<gene>
    <name evidence="2" type="ORF">RFI_01768</name>
</gene>
<reference evidence="2 3" key="1">
    <citation type="journal article" date="2013" name="Curr. Biol.">
        <title>The Genome of the Foraminiferan Reticulomyxa filosa.</title>
        <authorList>
            <person name="Glockner G."/>
            <person name="Hulsmann N."/>
            <person name="Schleicher M."/>
            <person name="Noegel A.A."/>
            <person name="Eichinger L."/>
            <person name="Gallinger C."/>
            <person name="Pawlowski J."/>
            <person name="Sierra R."/>
            <person name="Euteneuer U."/>
            <person name="Pillet L."/>
            <person name="Moustafa A."/>
            <person name="Platzer M."/>
            <person name="Groth M."/>
            <person name="Szafranski K."/>
            <person name="Schliwa M."/>
        </authorList>
    </citation>
    <scope>NUCLEOTIDE SEQUENCE [LARGE SCALE GENOMIC DNA]</scope>
</reference>
<keyword evidence="1" id="KW-1133">Transmembrane helix</keyword>
<keyword evidence="3" id="KW-1185">Reference proteome</keyword>
<sequence length="176" mass="20903">SKSVDLYFPNMKNFTLYNKANILLFNYLSKFNSWALVLIIFIFCINKPHLTRNHHLLRDQDKYQEVIAEIGGRNNYLLFITYFSDNNVKWTRTRNDENKSTKNKQDYQMLLFCRKQCYQLNMMKMITLSISSTHNIKPFYAYAYVSSCSLVGVFGIIVLFQNQCTSIQYEEKMDCI</sequence>
<keyword evidence="1" id="KW-0812">Transmembrane</keyword>
<feature type="transmembrane region" description="Helical" evidence="1">
    <location>
        <begin position="20"/>
        <end position="45"/>
    </location>
</feature>
<dbReference type="EMBL" id="ASPP01001759">
    <property type="protein sequence ID" value="ETO35295.1"/>
    <property type="molecule type" value="Genomic_DNA"/>
</dbReference>
<name>X6P9R1_RETFI</name>
<protein>
    <submittedName>
        <fullName evidence="2">Uncharacterized protein</fullName>
    </submittedName>
</protein>
<feature type="non-terminal residue" evidence="2">
    <location>
        <position position="1"/>
    </location>
</feature>
<accession>X6P9R1</accession>
<comment type="caution">
    <text evidence="2">The sequence shown here is derived from an EMBL/GenBank/DDBJ whole genome shotgun (WGS) entry which is preliminary data.</text>
</comment>